<dbReference type="STRING" id="7370.A0A1I8NKZ4"/>
<evidence type="ECO:0000313" key="1">
    <source>
        <dbReference type="EnsemblMetazoa" id="MDOA016828-PA"/>
    </source>
</evidence>
<dbReference type="VEuPathDB" id="VectorBase:MDOMA2_016625"/>
<dbReference type="AlphaFoldDB" id="A0A1I8NKZ4"/>
<accession>A0A1I8NKZ4</accession>
<sequence length="123" mass="13685">MVMLKQLDEPGVEYLTKLFNLSLATLVVPDAWNVSRVVPLLKPGKDTSKSDSYRPISLLSPVAKTLEALLLNSIRECFPVADHQHGFRKLHSTTTALHAISTHVSRGPNQNRPCDGLFEDIEH</sequence>
<dbReference type="EnsemblMetazoa" id="MDOA016828-RA">
    <property type="protein sequence ID" value="MDOA016828-PA"/>
    <property type="gene ID" value="MDOA016828"/>
</dbReference>
<protein>
    <submittedName>
        <fullName evidence="1">Uncharacterized protein</fullName>
    </submittedName>
</protein>
<name>A0A1I8NKZ4_MUSDO</name>
<organism evidence="1">
    <name type="scientific">Musca domestica</name>
    <name type="common">House fly</name>
    <dbReference type="NCBI Taxonomy" id="7370"/>
    <lineage>
        <taxon>Eukaryota</taxon>
        <taxon>Metazoa</taxon>
        <taxon>Ecdysozoa</taxon>
        <taxon>Arthropoda</taxon>
        <taxon>Hexapoda</taxon>
        <taxon>Insecta</taxon>
        <taxon>Pterygota</taxon>
        <taxon>Neoptera</taxon>
        <taxon>Endopterygota</taxon>
        <taxon>Diptera</taxon>
        <taxon>Brachycera</taxon>
        <taxon>Muscomorpha</taxon>
        <taxon>Muscoidea</taxon>
        <taxon>Muscidae</taxon>
        <taxon>Musca</taxon>
    </lineage>
</organism>
<proteinExistence type="predicted"/>
<dbReference type="VEuPathDB" id="VectorBase:MDOA016828"/>
<dbReference type="PANTHER" id="PTHR19446">
    <property type="entry name" value="REVERSE TRANSCRIPTASES"/>
    <property type="match status" value="1"/>
</dbReference>
<reference evidence="1" key="1">
    <citation type="submission" date="2020-05" db="UniProtKB">
        <authorList>
            <consortium name="EnsemblMetazoa"/>
        </authorList>
    </citation>
    <scope>IDENTIFICATION</scope>
    <source>
        <strain evidence="1">Aabys</strain>
    </source>
</reference>